<keyword evidence="3" id="KW-0808">Transferase</keyword>
<proteinExistence type="predicted"/>
<dbReference type="SMART" id="SM00387">
    <property type="entry name" value="HATPase_c"/>
    <property type="match status" value="1"/>
</dbReference>
<keyword evidence="1" id="KW-0472">Membrane</keyword>
<feature type="transmembrane region" description="Helical" evidence="1">
    <location>
        <begin position="21"/>
        <end position="38"/>
    </location>
</feature>
<keyword evidence="1" id="KW-1133">Transmembrane helix</keyword>
<evidence type="ECO:0000259" key="2">
    <source>
        <dbReference type="SMART" id="SM00387"/>
    </source>
</evidence>
<reference evidence="3 4" key="1">
    <citation type="submission" date="2020-08" db="EMBL/GenBank/DDBJ databases">
        <title>Novel species isolated from subtropical streams in China.</title>
        <authorList>
            <person name="Lu H."/>
        </authorList>
    </citation>
    <scope>NUCLEOTIDE SEQUENCE [LARGE SCALE GENOMIC DNA]</scope>
    <source>
        <strain evidence="3 4">CY18W</strain>
    </source>
</reference>
<keyword evidence="3" id="KW-0418">Kinase</keyword>
<dbReference type="RefSeq" id="WP_186946846.1">
    <property type="nucleotide sequence ID" value="NZ_JACOGF010000004.1"/>
</dbReference>
<dbReference type="Proteomes" id="UP000650424">
    <property type="component" value="Unassembled WGS sequence"/>
</dbReference>
<feature type="transmembrane region" description="Helical" evidence="1">
    <location>
        <begin position="108"/>
        <end position="129"/>
    </location>
</feature>
<dbReference type="SUPFAM" id="SSF55874">
    <property type="entry name" value="ATPase domain of HSP90 chaperone/DNA topoisomerase II/histidine kinase"/>
    <property type="match status" value="1"/>
</dbReference>
<gene>
    <name evidence="3" type="ORF">H8L32_08915</name>
</gene>
<protein>
    <submittedName>
        <fullName evidence="3">Histidine kinase</fullName>
    </submittedName>
</protein>
<evidence type="ECO:0000313" key="4">
    <source>
        <dbReference type="Proteomes" id="UP000650424"/>
    </source>
</evidence>
<dbReference type="InterPro" id="IPR003594">
    <property type="entry name" value="HATPase_dom"/>
</dbReference>
<feature type="transmembrane region" description="Helical" evidence="1">
    <location>
        <begin position="44"/>
        <end position="66"/>
    </location>
</feature>
<comment type="caution">
    <text evidence="3">The sequence shown here is derived from an EMBL/GenBank/DDBJ whole genome shotgun (WGS) entry which is preliminary data.</text>
</comment>
<dbReference type="Pfam" id="PF02518">
    <property type="entry name" value="HATPase_c"/>
    <property type="match status" value="1"/>
</dbReference>
<evidence type="ECO:0000256" key="1">
    <source>
        <dbReference type="SAM" id="Phobius"/>
    </source>
</evidence>
<feature type="domain" description="Histidine kinase/HSP90-like ATPase" evidence="2">
    <location>
        <begin position="252"/>
        <end position="347"/>
    </location>
</feature>
<sequence length="351" mass="38195">MHTDIAISHQDQQSDNTAATWPFLSMVAVLGLLAYVGLSTTRSAWLADSLALLLAYTLAQAGLCLSQRMLWFKHAGQRWLVLMLSVLLSLYAGVRAEAMFWPPLTTGHANWLLPAVILAFIFATVLPAAMDMEIKRRTQASLAAEASKYKVERQMLEARLAALQGQIEPHFLFNTLANTRALIHQDAGLAEQMLNHLIAYLRAAMPDIRQNTTTLGQELDRAAAYLQIFQIRLGPRFQFSVQAAADVRACLIPPLAVMSLVENAIKHGIEPQPGDVRIDISASSDAGQLQITVSDNGRGFQDELGSGVGLLNVQERLLALFGEQAELQLQPQESGGVRASICLPATSGSLS</sequence>
<dbReference type="EMBL" id="JACOGF010000004">
    <property type="protein sequence ID" value="MBC3917590.1"/>
    <property type="molecule type" value="Genomic_DNA"/>
</dbReference>
<dbReference type="GO" id="GO:0016301">
    <property type="term" value="F:kinase activity"/>
    <property type="evidence" value="ECO:0007669"/>
    <property type="project" value="UniProtKB-KW"/>
</dbReference>
<keyword evidence="1" id="KW-0812">Transmembrane</keyword>
<dbReference type="PANTHER" id="PTHR34220:SF9">
    <property type="entry name" value="SIGNAL TRANSDUCTION HISTIDINE KINASE INTERNAL REGION DOMAIN-CONTAINING PROTEIN"/>
    <property type="match status" value="1"/>
</dbReference>
<evidence type="ECO:0000313" key="3">
    <source>
        <dbReference type="EMBL" id="MBC3917590.1"/>
    </source>
</evidence>
<dbReference type="Pfam" id="PF06580">
    <property type="entry name" value="His_kinase"/>
    <property type="match status" value="1"/>
</dbReference>
<dbReference type="PANTHER" id="PTHR34220">
    <property type="entry name" value="SENSOR HISTIDINE KINASE YPDA"/>
    <property type="match status" value="1"/>
</dbReference>
<dbReference type="Gene3D" id="3.30.565.10">
    <property type="entry name" value="Histidine kinase-like ATPase, C-terminal domain"/>
    <property type="match status" value="1"/>
</dbReference>
<feature type="transmembrane region" description="Helical" evidence="1">
    <location>
        <begin position="78"/>
        <end position="96"/>
    </location>
</feature>
<dbReference type="InterPro" id="IPR036890">
    <property type="entry name" value="HATPase_C_sf"/>
</dbReference>
<dbReference type="InterPro" id="IPR010559">
    <property type="entry name" value="Sig_transdc_His_kin_internal"/>
</dbReference>
<keyword evidence="4" id="KW-1185">Reference proteome</keyword>
<dbReference type="InterPro" id="IPR050640">
    <property type="entry name" value="Bact_2-comp_sensor_kinase"/>
</dbReference>
<organism evidence="3 4">
    <name type="scientific">Undibacterium hunanense</name>
    <dbReference type="NCBI Taxonomy" id="2762292"/>
    <lineage>
        <taxon>Bacteria</taxon>
        <taxon>Pseudomonadati</taxon>
        <taxon>Pseudomonadota</taxon>
        <taxon>Betaproteobacteria</taxon>
        <taxon>Burkholderiales</taxon>
        <taxon>Oxalobacteraceae</taxon>
        <taxon>Undibacterium</taxon>
    </lineage>
</organism>
<accession>A0ABR6ZNW4</accession>
<name>A0ABR6ZNW4_9BURK</name>